<dbReference type="InterPro" id="IPR036866">
    <property type="entry name" value="RibonucZ/Hydroxyglut_hydro"/>
</dbReference>
<gene>
    <name evidence="2" type="ORF">GSM42_03040</name>
</gene>
<comment type="caution">
    <text evidence="2">The sequence shown here is derived from an EMBL/GenBank/DDBJ whole genome shotgun (WGS) entry which is preliminary data.</text>
</comment>
<dbReference type="Pfam" id="PF00753">
    <property type="entry name" value="Lactamase_B"/>
    <property type="match status" value="1"/>
</dbReference>
<feature type="domain" description="Metallo-beta-lactamase" evidence="1">
    <location>
        <begin position="20"/>
        <end position="214"/>
    </location>
</feature>
<dbReference type="RefSeq" id="WP_160799881.1">
    <property type="nucleotide sequence ID" value="NZ_WUUL01000002.1"/>
</dbReference>
<sequence>MKITKNETTYQLSFLPHIFPVNCYLIEEEKELTLIDCALPYSYKAILQTANKIKKPITRIVLTHAHDDHIGSLDKLKEALPQAAVMISKRDAKLLRGDRKLEDHENNTPVRGGVPAAGAIQTIPDHLVEDGDQIGSLRVILTPGHTPGSISLLDKRNSHLIAGDALQTRGGVAVSGDTRSLFPFPAMATWNNKTALTSAITIKNTHPKLLAVGHGKMLEHPDEILTKAIHRATQKWKEQT</sequence>
<dbReference type="PANTHER" id="PTHR42951:SF9">
    <property type="entry name" value="METAL-DEPENDENT HYDROLASE"/>
    <property type="match status" value="1"/>
</dbReference>
<dbReference type="EMBL" id="WUUL01000002">
    <property type="protein sequence ID" value="MXQ52721.1"/>
    <property type="molecule type" value="Genomic_DNA"/>
</dbReference>
<accession>A0A6I4VQQ2</accession>
<dbReference type="InterPro" id="IPR050855">
    <property type="entry name" value="NDM-1-like"/>
</dbReference>
<dbReference type="Proteomes" id="UP000430692">
    <property type="component" value="Unassembled WGS sequence"/>
</dbReference>
<dbReference type="SUPFAM" id="SSF56281">
    <property type="entry name" value="Metallo-hydrolase/oxidoreductase"/>
    <property type="match status" value="1"/>
</dbReference>
<reference evidence="2 3" key="1">
    <citation type="submission" date="2019-12" db="EMBL/GenBank/DDBJ databases">
        <title>Whole-genome analyses of novel actinobacteria.</title>
        <authorList>
            <person name="Sahin N."/>
            <person name="Saygin H."/>
        </authorList>
    </citation>
    <scope>NUCLEOTIDE SEQUENCE [LARGE SCALE GENOMIC DNA]</scope>
    <source>
        <strain evidence="2 3">KC615</strain>
    </source>
</reference>
<dbReference type="Gene3D" id="3.60.15.10">
    <property type="entry name" value="Ribonuclease Z/Hydroxyacylglutathione hydrolase-like"/>
    <property type="match status" value="1"/>
</dbReference>
<evidence type="ECO:0000313" key="3">
    <source>
        <dbReference type="Proteomes" id="UP000430692"/>
    </source>
</evidence>
<keyword evidence="2" id="KW-0378">Hydrolase</keyword>
<dbReference type="GO" id="GO:0016787">
    <property type="term" value="F:hydrolase activity"/>
    <property type="evidence" value="ECO:0007669"/>
    <property type="project" value="UniProtKB-KW"/>
</dbReference>
<protein>
    <submittedName>
        <fullName evidence="2">MBL fold metallo-hydrolase</fullName>
    </submittedName>
</protein>
<name>A0A6I4VQQ2_9BACL</name>
<dbReference type="PANTHER" id="PTHR42951">
    <property type="entry name" value="METALLO-BETA-LACTAMASE DOMAIN-CONTAINING"/>
    <property type="match status" value="1"/>
</dbReference>
<keyword evidence="3" id="KW-1185">Reference proteome</keyword>
<evidence type="ECO:0000313" key="2">
    <source>
        <dbReference type="EMBL" id="MXQ52721.1"/>
    </source>
</evidence>
<dbReference type="CDD" id="cd07721">
    <property type="entry name" value="yflN-like_MBL-fold"/>
    <property type="match status" value="1"/>
</dbReference>
<organism evidence="2 3">
    <name type="scientific">Shimazuella alba</name>
    <dbReference type="NCBI Taxonomy" id="2690964"/>
    <lineage>
        <taxon>Bacteria</taxon>
        <taxon>Bacillati</taxon>
        <taxon>Bacillota</taxon>
        <taxon>Bacilli</taxon>
        <taxon>Bacillales</taxon>
        <taxon>Thermoactinomycetaceae</taxon>
        <taxon>Shimazuella</taxon>
    </lineage>
</organism>
<dbReference type="InterPro" id="IPR001279">
    <property type="entry name" value="Metallo-B-lactamas"/>
</dbReference>
<dbReference type="SMART" id="SM00849">
    <property type="entry name" value="Lactamase_B"/>
    <property type="match status" value="1"/>
</dbReference>
<proteinExistence type="predicted"/>
<evidence type="ECO:0000259" key="1">
    <source>
        <dbReference type="SMART" id="SM00849"/>
    </source>
</evidence>
<dbReference type="AlphaFoldDB" id="A0A6I4VQQ2"/>